<keyword evidence="6" id="KW-1185">Reference proteome</keyword>
<dbReference type="KEGG" id="moz:MoryE10_01580"/>
<dbReference type="SMART" id="SM00670">
    <property type="entry name" value="PINc"/>
    <property type="match status" value="1"/>
</dbReference>
<proteinExistence type="inferred from homology"/>
<keyword evidence="3" id="KW-0067">ATP-binding</keyword>
<name>A0A8D4VN14_9GAMM</name>
<dbReference type="FunFam" id="3.40.50.300:FF:000013">
    <property type="entry name" value="PhoH family ATPase"/>
    <property type="match status" value="1"/>
</dbReference>
<dbReference type="GO" id="GO:0005524">
    <property type="term" value="F:ATP binding"/>
    <property type="evidence" value="ECO:0007669"/>
    <property type="project" value="UniProtKB-KW"/>
</dbReference>
<dbReference type="PANTHER" id="PTHR30473:SF2">
    <property type="entry name" value="PIN DOMAIN-CONTAINING PROTEIN"/>
    <property type="match status" value="1"/>
</dbReference>
<dbReference type="PANTHER" id="PTHR30473">
    <property type="entry name" value="PROTEIN PHOH"/>
    <property type="match status" value="1"/>
</dbReference>
<dbReference type="AlphaFoldDB" id="A0A8D4VN14"/>
<evidence type="ECO:0000259" key="4">
    <source>
        <dbReference type="SMART" id="SM00670"/>
    </source>
</evidence>
<gene>
    <name evidence="5" type="ORF">MoryE10_01580</name>
</gene>
<protein>
    <recommendedName>
        <fullName evidence="4">PIN domain-containing protein</fullName>
    </recommendedName>
</protein>
<dbReference type="CDD" id="cd09883">
    <property type="entry name" value="PIN_VapC_PhoHL-ATPase"/>
    <property type="match status" value="1"/>
</dbReference>
<dbReference type="InterPro" id="IPR003714">
    <property type="entry name" value="PhoH"/>
</dbReference>
<dbReference type="InterPro" id="IPR002716">
    <property type="entry name" value="PIN_dom"/>
</dbReference>
<evidence type="ECO:0000256" key="3">
    <source>
        <dbReference type="ARBA" id="ARBA00022840"/>
    </source>
</evidence>
<accession>A0A8D4VN14</accession>
<organism evidence="5 6">
    <name type="scientific">Methylogaea oryzae</name>
    <dbReference type="NCBI Taxonomy" id="1295382"/>
    <lineage>
        <taxon>Bacteria</taxon>
        <taxon>Pseudomonadati</taxon>
        <taxon>Pseudomonadota</taxon>
        <taxon>Gammaproteobacteria</taxon>
        <taxon>Methylococcales</taxon>
        <taxon>Methylococcaceae</taxon>
        <taxon>Methylogaea</taxon>
    </lineage>
</organism>
<dbReference type="Pfam" id="PF13638">
    <property type="entry name" value="PIN_4"/>
    <property type="match status" value="1"/>
</dbReference>
<feature type="domain" description="PIN" evidence="4">
    <location>
        <begin position="11"/>
        <end position="152"/>
    </location>
</feature>
<evidence type="ECO:0000256" key="1">
    <source>
        <dbReference type="ARBA" id="ARBA00010393"/>
    </source>
</evidence>
<reference evidence="5" key="1">
    <citation type="submission" date="2019-06" db="EMBL/GenBank/DDBJ databases">
        <title>Complete genome sequence of Methylogaea oryzae strain JCM16910.</title>
        <authorList>
            <person name="Asakawa S."/>
        </authorList>
    </citation>
    <scope>NUCLEOTIDE SEQUENCE</scope>
    <source>
        <strain evidence="5">E10</strain>
    </source>
</reference>
<sequence length="473" mass="52602">MNIAAVANEKKLFVLDTNVLMHDPTAIFRFKEHDIFIPMVVLEELDKAKKGLSELSRNVRQVSRFLDDLIQHMDLAAIRDGIPLASAEYAARIDSSSAGRLFLQVHPLDASLPQGMTGNMPDNSILSAALALAKERPDTLVIVVSKDINLRIKAAALEIRAEDYHNDQVLEDVNLLYSGAYELPEDFWSSHSLRGEKWQENGRNFFRVSGPLVPQWSPCEFVYQATQPGFEAVVRSVVGDVAVLELARDFREGGLNAWGVHARNREQNFAFNVLTDPDIDFVTLLGTAGTGKTLLALAAGLGQTLDDKRYREIIMTRETIPIGEDIGFLPGTEEEKMGPWMGALLDNLELLAAREESGGSWEKAATQDVLLKRVKVRSLNFMRGRTFLDRYIILDEAQNLTPKQMKTLVTRAGPGTKIICIGNIGQIDSPYLTGTTSGLTYAVDRFRPWPHAAHITLKRGERSRLADFASENL</sequence>
<comment type="similarity">
    <text evidence="1">Belongs to the PhoH family.</text>
</comment>
<evidence type="ECO:0000256" key="2">
    <source>
        <dbReference type="ARBA" id="ARBA00022741"/>
    </source>
</evidence>
<dbReference type="GO" id="GO:0005829">
    <property type="term" value="C:cytosol"/>
    <property type="evidence" value="ECO:0007669"/>
    <property type="project" value="TreeGrafter"/>
</dbReference>
<dbReference type="InterPro" id="IPR051451">
    <property type="entry name" value="PhoH2-like"/>
</dbReference>
<keyword evidence="2" id="KW-0547">Nucleotide-binding</keyword>
<evidence type="ECO:0000313" key="6">
    <source>
        <dbReference type="Proteomes" id="UP000824988"/>
    </source>
</evidence>
<dbReference type="Pfam" id="PF02562">
    <property type="entry name" value="PhoH"/>
    <property type="match status" value="1"/>
</dbReference>
<dbReference type="Proteomes" id="UP000824988">
    <property type="component" value="Chromosome"/>
</dbReference>
<dbReference type="RefSeq" id="WP_221047920.1">
    <property type="nucleotide sequence ID" value="NZ_AP019782.1"/>
</dbReference>
<evidence type="ECO:0000313" key="5">
    <source>
        <dbReference type="EMBL" id="BBL69552.1"/>
    </source>
</evidence>
<dbReference type="EMBL" id="AP019782">
    <property type="protein sequence ID" value="BBL69552.1"/>
    <property type="molecule type" value="Genomic_DNA"/>
</dbReference>